<evidence type="ECO:0000313" key="2">
    <source>
        <dbReference type="EMBL" id="CAB4961115.1"/>
    </source>
</evidence>
<name>A0A6J7KZL4_9ZZZZ</name>
<keyword evidence="1" id="KW-1133">Transmembrane helix</keyword>
<feature type="transmembrane region" description="Helical" evidence="1">
    <location>
        <begin position="175"/>
        <end position="208"/>
    </location>
</feature>
<feature type="transmembrane region" description="Helical" evidence="1">
    <location>
        <begin position="220"/>
        <end position="240"/>
    </location>
</feature>
<reference evidence="2" key="1">
    <citation type="submission" date="2020-05" db="EMBL/GenBank/DDBJ databases">
        <authorList>
            <person name="Chiriac C."/>
            <person name="Salcher M."/>
            <person name="Ghai R."/>
            <person name="Kavagutti S V."/>
        </authorList>
    </citation>
    <scope>NUCLEOTIDE SEQUENCE</scope>
</reference>
<feature type="transmembrane region" description="Helical" evidence="1">
    <location>
        <begin position="136"/>
        <end position="155"/>
    </location>
</feature>
<feature type="transmembrane region" description="Helical" evidence="1">
    <location>
        <begin position="103"/>
        <end position="124"/>
    </location>
</feature>
<keyword evidence="1" id="KW-0472">Membrane</keyword>
<protein>
    <submittedName>
        <fullName evidence="2">Unannotated protein</fullName>
    </submittedName>
</protein>
<dbReference type="EMBL" id="CAFBNO010000071">
    <property type="protein sequence ID" value="CAB4961115.1"/>
    <property type="molecule type" value="Genomic_DNA"/>
</dbReference>
<proteinExistence type="predicted"/>
<feature type="transmembrane region" description="Helical" evidence="1">
    <location>
        <begin position="12"/>
        <end position="34"/>
    </location>
</feature>
<feature type="transmembrane region" description="Helical" evidence="1">
    <location>
        <begin position="310"/>
        <end position="329"/>
    </location>
</feature>
<sequence length="343" mass="38397">MVERLNSRWWLWPLAIFLASRLVSGLILLVAAYLQGANYWTGAHPDYFSFLNIWDVEWYGRIVKDGYPTVLPVDSSGHVGQNAWAFLPLFPYLVKATFLPWKFGAPILATVFALLFALVAHRVFLKVLGDGTKANWALAFVLTWAASPVLQTGYAESLSLLGIALVLYSFLQKRYWVTSLALVVVGFSRPGVLAFALFFAIVLFQRWLARNREEFLIPEAAKLVGLSVWSLLLGLAWPWIAGLATGRSDAYLATELAWRAGYVADDHFTPFSGFIIAFQNFFGGFVGVLIFVILVGNLGYLFFAKSVRAIGVLAVFSGSYLLYLFATFYPQSSSWRLCYRFLA</sequence>
<dbReference type="AlphaFoldDB" id="A0A6J7KZL4"/>
<gene>
    <name evidence="2" type="ORF">UFOPK3837_01063</name>
</gene>
<accession>A0A6J7KZL4</accession>
<keyword evidence="1" id="KW-0812">Transmembrane</keyword>
<feature type="transmembrane region" description="Helical" evidence="1">
    <location>
        <begin position="281"/>
        <end position="303"/>
    </location>
</feature>
<evidence type="ECO:0000256" key="1">
    <source>
        <dbReference type="SAM" id="Phobius"/>
    </source>
</evidence>
<organism evidence="2">
    <name type="scientific">freshwater metagenome</name>
    <dbReference type="NCBI Taxonomy" id="449393"/>
    <lineage>
        <taxon>unclassified sequences</taxon>
        <taxon>metagenomes</taxon>
        <taxon>ecological metagenomes</taxon>
    </lineage>
</organism>